<evidence type="ECO:0000259" key="9">
    <source>
        <dbReference type="PROSITE" id="PS50843"/>
    </source>
</evidence>
<evidence type="ECO:0000256" key="2">
    <source>
        <dbReference type="ARBA" id="ARBA00022512"/>
    </source>
</evidence>
<sequence>MSTLQSALICLVLLGAAIYAAASYDDLDPNEEEWESATATFTKEANGSIITEGACGYGDLHKATYGKYGTGLSTMLFNKGSTCGACFEIRCVDHIRWCRPGSPSVVVTATDFCPPNYGLSSDYGGWCNFPREHFEMSEAAFAEIAVTTADIVPVQYRRVDCERDGGMRFTISGHDNFYQVLISNVGLDGEVMAVKIKGSRTGWISMARNWGQYWECSINLKGQALSFEVTTSSGKSVASYNVAPANWQFGQTFEGKQIYE</sequence>
<evidence type="ECO:0000313" key="10">
    <source>
        <dbReference type="EMBL" id="MBA4618949.1"/>
    </source>
</evidence>
<dbReference type="GO" id="GO:0009653">
    <property type="term" value="P:anatomical structure morphogenesis"/>
    <property type="evidence" value="ECO:0007669"/>
    <property type="project" value="UniProtKB-ARBA"/>
</dbReference>
<dbReference type="AlphaFoldDB" id="A0A7C9CRB4"/>
<evidence type="ECO:0000256" key="1">
    <source>
        <dbReference type="ARBA" id="ARBA00005392"/>
    </source>
</evidence>
<dbReference type="FunFam" id="2.60.40.760:FF:000001">
    <property type="entry name" value="Expansin"/>
    <property type="match status" value="1"/>
</dbReference>
<dbReference type="Gene3D" id="2.40.40.10">
    <property type="entry name" value="RlpA-like domain"/>
    <property type="match status" value="1"/>
</dbReference>
<feature type="domain" description="Expansin-like CBD" evidence="9">
    <location>
        <begin position="176"/>
        <end position="255"/>
    </location>
</feature>
<feature type="domain" description="Expansin-like EG45" evidence="8">
    <location>
        <begin position="52"/>
        <end position="166"/>
    </location>
</feature>
<dbReference type="EMBL" id="GISG01022844">
    <property type="protein sequence ID" value="MBA4618949.1"/>
    <property type="molecule type" value="Transcribed_RNA"/>
</dbReference>
<dbReference type="PROSITE" id="PS50842">
    <property type="entry name" value="EXPANSIN_EG45"/>
    <property type="match status" value="1"/>
</dbReference>
<dbReference type="Pfam" id="PF01357">
    <property type="entry name" value="Expansin_C"/>
    <property type="match status" value="1"/>
</dbReference>
<feature type="chain" id="PRO_5028508035" description="Expansin" evidence="7">
    <location>
        <begin position="23"/>
        <end position="260"/>
    </location>
</feature>
<keyword evidence="4 7" id="KW-0732">Signal</keyword>
<keyword evidence="3 7" id="KW-0964">Secreted</keyword>
<dbReference type="PANTHER" id="PTHR31867">
    <property type="entry name" value="EXPANSIN-A15"/>
    <property type="match status" value="1"/>
</dbReference>
<accession>A0A7C9CRB4</accession>
<dbReference type="SUPFAM" id="SSF49590">
    <property type="entry name" value="PHL pollen allergen"/>
    <property type="match status" value="1"/>
</dbReference>
<organism evidence="10">
    <name type="scientific">Opuntia streptacantha</name>
    <name type="common">Prickly pear cactus</name>
    <name type="synonym">Opuntia cardona</name>
    <dbReference type="NCBI Taxonomy" id="393608"/>
    <lineage>
        <taxon>Eukaryota</taxon>
        <taxon>Viridiplantae</taxon>
        <taxon>Streptophyta</taxon>
        <taxon>Embryophyta</taxon>
        <taxon>Tracheophyta</taxon>
        <taxon>Spermatophyta</taxon>
        <taxon>Magnoliopsida</taxon>
        <taxon>eudicotyledons</taxon>
        <taxon>Gunneridae</taxon>
        <taxon>Pentapetalae</taxon>
        <taxon>Caryophyllales</taxon>
        <taxon>Cactineae</taxon>
        <taxon>Cactaceae</taxon>
        <taxon>Opuntioideae</taxon>
        <taxon>Opuntia</taxon>
    </lineage>
</organism>
<evidence type="ECO:0000256" key="4">
    <source>
        <dbReference type="ARBA" id="ARBA00022729"/>
    </source>
</evidence>
<dbReference type="PRINTS" id="PR01225">
    <property type="entry name" value="EXPANSNFAMLY"/>
</dbReference>
<comment type="similarity">
    <text evidence="1 7">Belongs to the expansin family. Expansin A subfamily.</text>
</comment>
<dbReference type="CDD" id="cd22274">
    <property type="entry name" value="DPBB_EXPA_N"/>
    <property type="match status" value="1"/>
</dbReference>
<dbReference type="PRINTS" id="PR01226">
    <property type="entry name" value="EXPANSIN"/>
</dbReference>
<keyword evidence="2 7" id="KW-0134">Cell wall</keyword>
<dbReference type="SMART" id="SM00837">
    <property type="entry name" value="DPBB_1"/>
    <property type="match status" value="1"/>
</dbReference>
<dbReference type="SUPFAM" id="SSF50685">
    <property type="entry name" value="Barwin-like endoglucanases"/>
    <property type="match status" value="1"/>
</dbReference>
<dbReference type="GO" id="GO:0016020">
    <property type="term" value="C:membrane"/>
    <property type="evidence" value="ECO:0007669"/>
    <property type="project" value="UniProtKB-SubCell"/>
</dbReference>
<keyword evidence="6 7" id="KW-0961">Cell wall biogenesis/degradation</keyword>
<protein>
    <recommendedName>
        <fullName evidence="7">Expansin</fullName>
    </recommendedName>
</protein>
<reference evidence="10" key="1">
    <citation type="journal article" date="2013" name="J. Plant Res.">
        <title>Effect of fungi and light on seed germination of three Opuntia species from semiarid lands of central Mexico.</title>
        <authorList>
            <person name="Delgado-Sanchez P."/>
            <person name="Jimenez-Bremont J.F."/>
            <person name="Guerrero-Gonzalez Mde L."/>
            <person name="Flores J."/>
        </authorList>
    </citation>
    <scope>NUCLEOTIDE SEQUENCE</scope>
    <source>
        <tissue evidence="10">Cladode</tissue>
    </source>
</reference>
<dbReference type="InterPro" id="IPR036908">
    <property type="entry name" value="RlpA-like_sf"/>
</dbReference>
<evidence type="ECO:0000256" key="7">
    <source>
        <dbReference type="RuleBase" id="RU365023"/>
    </source>
</evidence>
<dbReference type="InterPro" id="IPR002963">
    <property type="entry name" value="Expansin"/>
</dbReference>
<dbReference type="Gene3D" id="2.60.40.760">
    <property type="entry name" value="Expansin, cellulose-binding-like domain"/>
    <property type="match status" value="1"/>
</dbReference>
<dbReference type="InterPro" id="IPR007112">
    <property type="entry name" value="Expansin/allergen_DPBB_dom"/>
</dbReference>
<evidence type="ECO:0000256" key="5">
    <source>
        <dbReference type="ARBA" id="ARBA00023136"/>
    </source>
</evidence>
<dbReference type="InterPro" id="IPR007117">
    <property type="entry name" value="Expansin_CBD"/>
</dbReference>
<dbReference type="Pfam" id="PF03330">
    <property type="entry name" value="DPBB_1"/>
    <property type="match status" value="1"/>
</dbReference>
<keyword evidence="5" id="KW-0472">Membrane</keyword>
<feature type="signal peptide" evidence="7">
    <location>
        <begin position="1"/>
        <end position="22"/>
    </location>
</feature>
<evidence type="ECO:0000256" key="3">
    <source>
        <dbReference type="ARBA" id="ARBA00022525"/>
    </source>
</evidence>
<dbReference type="InterPro" id="IPR009009">
    <property type="entry name" value="RlpA-like_DPBB"/>
</dbReference>
<evidence type="ECO:0000259" key="8">
    <source>
        <dbReference type="PROSITE" id="PS50842"/>
    </source>
</evidence>
<dbReference type="InterPro" id="IPR007118">
    <property type="entry name" value="Expan_Lol_pI"/>
</dbReference>
<dbReference type="PROSITE" id="PS50843">
    <property type="entry name" value="EXPANSIN_CBD"/>
    <property type="match status" value="1"/>
</dbReference>
<name>A0A7C9CRB4_OPUST</name>
<proteinExistence type="inferred from homology"/>
<evidence type="ECO:0000256" key="6">
    <source>
        <dbReference type="ARBA" id="ARBA00023316"/>
    </source>
</evidence>
<comment type="function">
    <text evidence="7">Causes loosening and extension of plant cell walls by disrupting non-covalent bonding between cellulose microfibrils and matrix glucans. No enzymatic activity has been found.</text>
</comment>
<dbReference type="GO" id="GO:0009664">
    <property type="term" value="P:plant-type cell wall organization"/>
    <property type="evidence" value="ECO:0007669"/>
    <property type="project" value="InterPro"/>
</dbReference>
<reference evidence="10" key="2">
    <citation type="submission" date="2020-07" db="EMBL/GenBank/DDBJ databases">
        <authorList>
            <person name="Vera ALvarez R."/>
            <person name="Arias-Moreno D.M."/>
            <person name="Jimenez-Jacinto V."/>
            <person name="Jimenez-Bremont J.F."/>
            <person name="Swaminathan K."/>
            <person name="Moose S.P."/>
            <person name="Guerrero-Gonzalez M.L."/>
            <person name="Marino-Ramirez L."/>
            <person name="Landsman D."/>
            <person name="Rodriguez-Kessler M."/>
            <person name="Delgado-Sanchez P."/>
        </authorList>
    </citation>
    <scope>NUCLEOTIDE SEQUENCE</scope>
    <source>
        <tissue evidence="10">Cladode</tissue>
    </source>
</reference>
<comment type="subcellular location">
    <subcellularLocation>
        <location evidence="7">Secreted</location>
        <location evidence="7">Cell wall</location>
    </subcellularLocation>
    <subcellularLocation>
        <location evidence="7">Membrane</location>
        <topology evidence="7">Peripheral membrane protein</topology>
    </subcellularLocation>
</comment>
<dbReference type="GO" id="GO:0005576">
    <property type="term" value="C:extracellular region"/>
    <property type="evidence" value="ECO:0007669"/>
    <property type="project" value="InterPro"/>
</dbReference>
<dbReference type="InterPro" id="IPR036749">
    <property type="entry name" value="Expansin_CBD_sf"/>
</dbReference>